<dbReference type="SUPFAM" id="SSF56784">
    <property type="entry name" value="HAD-like"/>
    <property type="match status" value="1"/>
</dbReference>
<dbReference type="Gene3D" id="3.90.1200.10">
    <property type="match status" value="1"/>
</dbReference>
<proteinExistence type="predicted"/>
<dbReference type="InterPro" id="IPR011009">
    <property type="entry name" value="Kinase-like_dom_sf"/>
</dbReference>
<dbReference type="Gene3D" id="3.40.50.1000">
    <property type="entry name" value="HAD superfamily/HAD-like"/>
    <property type="match status" value="1"/>
</dbReference>
<dbReference type="Pfam" id="PF01636">
    <property type="entry name" value="APH"/>
    <property type="match status" value="1"/>
</dbReference>
<protein>
    <recommendedName>
        <fullName evidence="1">Aminoglycoside phosphotransferase domain-containing protein</fullName>
    </recommendedName>
</protein>
<dbReference type="AlphaFoldDB" id="A0A6C0JIL4"/>
<evidence type="ECO:0000259" key="1">
    <source>
        <dbReference type="Pfam" id="PF01636"/>
    </source>
</evidence>
<organism evidence="2">
    <name type="scientific">viral metagenome</name>
    <dbReference type="NCBI Taxonomy" id="1070528"/>
    <lineage>
        <taxon>unclassified sequences</taxon>
        <taxon>metagenomes</taxon>
        <taxon>organismal metagenomes</taxon>
    </lineage>
</organism>
<dbReference type="Gene3D" id="3.90.550.10">
    <property type="entry name" value="Spore Coat Polysaccharide Biosynthesis Protein SpsA, Chain A"/>
    <property type="match status" value="1"/>
</dbReference>
<dbReference type="InterPro" id="IPR036412">
    <property type="entry name" value="HAD-like_sf"/>
</dbReference>
<reference evidence="2" key="1">
    <citation type="journal article" date="2020" name="Nature">
        <title>Giant virus diversity and host interactions through global metagenomics.</title>
        <authorList>
            <person name="Schulz F."/>
            <person name="Roux S."/>
            <person name="Paez-Espino D."/>
            <person name="Jungbluth S."/>
            <person name="Walsh D.A."/>
            <person name="Denef V.J."/>
            <person name="McMahon K.D."/>
            <person name="Konstantinidis K.T."/>
            <person name="Eloe-Fadrosh E.A."/>
            <person name="Kyrpides N.C."/>
            <person name="Woyke T."/>
        </authorList>
    </citation>
    <scope>NUCLEOTIDE SEQUENCE</scope>
    <source>
        <strain evidence="2">GVMAG-M-3300027736-24</strain>
    </source>
</reference>
<dbReference type="SUPFAM" id="SSF53448">
    <property type="entry name" value="Nucleotide-diphospho-sugar transferases"/>
    <property type="match status" value="1"/>
</dbReference>
<feature type="domain" description="Aminoglycoside phosphotransferase" evidence="1">
    <location>
        <begin position="382"/>
        <end position="532"/>
    </location>
</feature>
<dbReference type="InterPro" id="IPR023214">
    <property type="entry name" value="HAD_sf"/>
</dbReference>
<dbReference type="InterPro" id="IPR029044">
    <property type="entry name" value="Nucleotide-diphossugar_trans"/>
</dbReference>
<evidence type="ECO:0000313" key="2">
    <source>
        <dbReference type="EMBL" id="QHU05522.1"/>
    </source>
</evidence>
<dbReference type="EMBL" id="MN740417">
    <property type="protein sequence ID" value="QHU05522.1"/>
    <property type="molecule type" value="Genomic_DNA"/>
</dbReference>
<name>A0A6C0JIL4_9ZZZZ</name>
<dbReference type="SUPFAM" id="SSF56112">
    <property type="entry name" value="Protein kinase-like (PK-like)"/>
    <property type="match status" value="1"/>
</dbReference>
<sequence length="606" mass="71661">MKYIILCGGIHKTTSLPNPLNYVNGRHLIEYIIENIPSNEIYIFYNIYLREYNFEEIVTHLFKQKTIHFIKIDYLTRGPAETAYIGIQQLYINDTNGLMFIDNDNVHNIPKIESGNFIGYGSHKNNDTLSYIKIENNKVINIEEKIKISDNYCCGIYGFKNIDVFKKYCKKVINNNEYYFSQIYKLMIKDQIDIKPIQIQYTKLFDTDNKLVVKPLRICFDLDNTLVTNPTVPDDYSTVNPIQKNIIMLQQLKKMGHEIIIYTARRMKTHHNNIGKVIKDIALITIQTLERFNIEYDELLFGKPIADIYIDDKALNPYVNNISYFGINIEENEYVHNKVENNKFNKIIKHNNIIKKSGPYSILKGEIYYYQHLPLSIKSFFPELYNYDKTNENIELSMEYIKGIPLFYLYKNKLINPSHIDKLFNVLQQIHSCGTITISDQNIRNNYIKKTQDRYNKNDYFFEDSDEIFKQIIHKLETHYNPQITGIIHGDFWFSNIILDYDDNIKLIDMKGQVDGVLTLNGDIYYDYGKFLQSVLGYDLIINDCTIDNEYISFIQEYFFKKCKEIDLDIEFLKAVTLSFLFSNIFFIENNKKLKVWEFIKKLISI</sequence>
<dbReference type="InterPro" id="IPR002575">
    <property type="entry name" value="Aminoglycoside_PTrfase"/>
</dbReference>
<accession>A0A6C0JIL4</accession>